<dbReference type="InterPro" id="IPR000873">
    <property type="entry name" value="AMP-dep_synth/lig_dom"/>
</dbReference>
<dbReference type="Proteomes" id="UP000275394">
    <property type="component" value="Unassembled WGS sequence"/>
</dbReference>
<dbReference type="InterPro" id="IPR045851">
    <property type="entry name" value="AMP-bd_C_sf"/>
</dbReference>
<gene>
    <name evidence="5" type="ORF">EDC56_1167</name>
</gene>
<dbReference type="InterPro" id="IPR042099">
    <property type="entry name" value="ANL_N_sf"/>
</dbReference>
<name>A0A3N2E0I3_9GAMM</name>
<proteinExistence type="inferred from homology"/>
<sequence>MTHAAQAMTLPAVIEAAVARYADNIAIQDGNTQWSFRQLAEQANFAARAVMAAGVDKGDRVAIWAPNVVEWIVAAIGLQQAGAILVPLNTRLQGSEAADIIDRSGAKLLFTYPQLEKGAVLDLLAQQSLPQLQQIVLLQGDDARATSWGQFLESGETVTAERASARAASISAEDPMDMLFTSGTTGKPKGVLCNHGQNIRVFEQWAATVGLRSDDNYLIINPFFHSFGYKAGWLACLLTGAKILPVLAFDKDKVLAQIAADQVTMLPGAPSLYEMILAHPQRQDYDISSLRLGVTGAAAVPVQLVKDMREQLGFEVVVTAYGLTESCGVVTICRPDDDPETISKTSGRAIDGVEVKCADPATGVEVARGAEGEIWVRGYNVMQGYFDMPEATREAIDSDGWMRTGDIGVMDARGYLTITDRLKDMYIMNGENVYPAEIEKVIYGVEGVAQVAVIGVDKPPQGEVGMAFVVRQPGSDVDEEAIKQACAAQLARYKCPYFVEFIAALPLNASGKVVKPELKKRVAARAAT</sequence>
<dbReference type="PANTHER" id="PTHR43201:SF5">
    <property type="entry name" value="MEDIUM-CHAIN ACYL-COA LIGASE ACSF2, MITOCHONDRIAL"/>
    <property type="match status" value="1"/>
</dbReference>
<dbReference type="Pfam" id="PF00501">
    <property type="entry name" value="AMP-binding"/>
    <property type="match status" value="1"/>
</dbReference>
<dbReference type="NCBIfam" id="NF005801">
    <property type="entry name" value="PRK07656.1"/>
    <property type="match status" value="1"/>
</dbReference>
<protein>
    <submittedName>
        <fullName evidence="5">Acyl-CoA synthetase (AMP-forming)/AMP-acid ligase II</fullName>
    </submittedName>
</protein>
<feature type="domain" description="AMP-binding enzyme C-terminal" evidence="4">
    <location>
        <begin position="437"/>
        <end position="512"/>
    </location>
</feature>
<evidence type="ECO:0000259" key="4">
    <source>
        <dbReference type="Pfam" id="PF13193"/>
    </source>
</evidence>
<organism evidence="5 6">
    <name type="scientific">Sinobacterium caligoides</name>
    <dbReference type="NCBI Taxonomy" id="933926"/>
    <lineage>
        <taxon>Bacteria</taxon>
        <taxon>Pseudomonadati</taxon>
        <taxon>Pseudomonadota</taxon>
        <taxon>Gammaproteobacteria</taxon>
        <taxon>Cellvibrionales</taxon>
        <taxon>Spongiibacteraceae</taxon>
        <taxon>Sinobacterium</taxon>
    </lineage>
</organism>
<dbReference type="PANTHER" id="PTHR43201">
    <property type="entry name" value="ACYL-COA SYNTHETASE"/>
    <property type="match status" value="1"/>
</dbReference>
<comment type="similarity">
    <text evidence="1">Belongs to the ATP-dependent AMP-binding enzyme family.</text>
</comment>
<accession>A0A3N2E0I3</accession>
<comment type="caution">
    <text evidence="5">The sequence shown here is derived from an EMBL/GenBank/DDBJ whole genome shotgun (WGS) entry which is preliminary data.</text>
</comment>
<dbReference type="GO" id="GO:0006631">
    <property type="term" value="P:fatty acid metabolic process"/>
    <property type="evidence" value="ECO:0007669"/>
    <property type="project" value="TreeGrafter"/>
</dbReference>
<feature type="domain" description="AMP-dependent synthetase/ligase" evidence="3">
    <location>
        <begin position="15"/>
        <end position="386"/>
    </location>
</feature>
<dbReference type="Pfam" id="PF13193">
    <property type="entry name" value="AMP-binding_C"/>
    <property type="match status" value="1"/>
</dbReference>
<dbReference type="InterPro" id="IPR025110">
    <property type="entry name" value="AMP-bd_C"/>
</dbReference>
<keyword evidence="6" id="KW-1185">Reference proteome</keyword>
<evidence type="ECO:0000256" key="1">
    <source>
        <dbReference type="ARBA" id="ARBA00006432"/>
    </source>
</evidence>
<dbReference type="AlphaFoldDB" id="A0A3N2E0I3"/>
<evidence type="ECO:0000259" key="3">
    <source>
        <dbReference type="Pfam" id="PF00501"/>
    </source>
</evidence>
<dbReference type="SUPFAM" id="SSF56801">
    <property type="entry name" value="Acetyl-CoA synthetase-like"/>
    <property type="match status" value="1"/>
</dbReference>
<dbReference type="GO" id="GO:0031956">
    <property type="term" value="F:medium-chain fatty acid-CoA ligase activity"/>
    <property type="evidence" value="ECO:0007669"/>
    <property type="project" value="TreeGrafter"/>
</dbReference>
<dbReference type="PROSITE" id="PS00455">
    <property type="entry name" value="AMP_BINDING"/>
    <property type="match status" value="1"/>
</dbReference>
<evidence type="ECO:0000256" key="2">
    <source>
        <dbReference type="ARBA" id="ARBA00022598"/>
    </source>
</evidence>
<keyword evidence="2 5" id="KW-0436">Ligase</keyword>
<dbReference type="Gene3D" id="3.30.300.30">
    <property type="match status" value="1"/>
</dbReference>
<evidence type="ECO:0000313" key="5">
    <source>
        <dbReference type="EMBL" id="ROS05621.1"/>
    </source>
</evidence>
<evidence type="ECO:0000313" key="6">
    <source>
        <dbReference type="Proteomes" id="UP000275394"/>
    </source>
</evidence>
<reference evidence="5 6" key="1">
    <citation type="submission" date="2018-11" db="EMBL/GenBank/DDBJ databases">
        <title>Genomic Encyclopedia of Type Strains, Phase IV (KMG-IV): sequencing the most valuable type-strain genomes for metagenomic binning, comparative biology and taxonomic classification.</title>
        <authorList>
            <person name="Goeker M."/>
        </authorList>
    </citation>
    <scope>NUCLEOTIDE SEQUENCE [LARGE SCALE GENOMIC DNA]</scope>
    <source>
        <strain evidence="5 6">DSM 100316</strain>
    </source>
</reference>
<dbReference type="EMBL" id="RKHR01000003">
    <property type="protein sequence ID" value="ROS05621.1"/>
    <property type="molecule type" value="Genomic_DNA"/>
</dbReference>
<dbReference type="Gene3D" id="3.40.50.12780">
    <property type="entry name" value="N-terminal domain of ligase-like"/>
    <property type="match status" value="1"/>
</dbReference>
<dbReference type="InterPro" id="IPR020845">
    <property type="entry name" value="AMP-binding_CS"/>
</dbReference>